<dbReference type="AlphaFoldDB" id="A0A1D7VZS2"/>
<evidence type="ECO:0000313" key="3">
    <source>
        <dbReference type="Proteomes" id="UP000094793"/>
    </source>
</evidence>
<organism evidence="2 3">
    <name type="scientific">Brevibacterium aurantiacum</name>
    <dbReference type="NCBI Taxonomy" id="273384"/>
    <lineage>
        <taxon>Bacteria</taxon>
        <taxon>Bacillati</taxon>
        <taxon>Actinomycetota</taxon>
        <taxon>Actinomycetes</taxon>
        <taxon>Micrococcales</taxon>
        <taxon>Brevibacteriaceae</taxon>
        <taxon>Brevibacterium</taxon>
    </lineage>
</organism>
<feature type="region of interest" description="Disordered" evidence="1">
    <location>
        <begin position="1"/>
        <end position="27"/>
    </location>
</feature>
<evidence type="ECO:0008006" key="4">
    <source>
        <dbReference type="Google" id="ProtNLM"/>
    </source>
</evidence>
<dbReference type="Gene3D" id="3.40.1490.10">
    <property type="entry name" value="Bit1"/>
    <property type="match status" value="1"/>
</dbReference>
<sequence length="170" mass="17913">METDQSGSMHENTNTAETDAGTSTDTVGATGTEVVRFDTKVVVVLRDGLLPWQELNVTAFLTSGIATSESGLVGENYRDGDGNDYLPMLRQPVLVMTAAGALLAKAREKALGRGIPLAIYTEELFSTGHDAANREAVASVAAEELNLVGIALRGPKNAVDRVVKGARMHG</sequence>
<name>A0A1D7VZS2_BREAU</name>
<dbReference type="Proteomes" id="UP000094793">
    <property type="component" value="Chromosome"/>
</dbReference>
<gene>
    <name evidence="2" type="ORF">BLSMQ_0567</name>
</gene>
<dbReference type="PATRIC" id="fig|1703.10.peg.587"/>
<dbReference type="Pfam" id="PF09391">
    <property type="entry name" value="DUF2000"/>
    <property type="match status" value="1"/>
</dbReference>
<dbReference type="InterPro" id="IPR023476">
    <property type="entry name" value="Pep_tRNA_hydro_II_dom_sf"/>
</dbReference>
<evidence type="ECO:0000256" key="1">
    <source>
        <dbReference type="SAM" id="MobiDB-lite"/>
    </source>
</evidence>
<accession>A0A1D7VZS2</accession>
<dbReference type="KEGG" id="blin:BLSMQ_0567"/>
<proteinExistence type="predicted"/>
<protein>
    <recommendedName>
        <fullName evidence="4">DUF2000 domain-containing protein</fullName>
    </recommendedName>
</protein>
<dbReference type="eggNOG" id="COG4954">
    <property type="taxonomic scope" value="Bacteria"/>
</dbReference>
<evidence type="ECO:0000313" key="2">
    <source>
        <dbReference type="EMBL" id="AOP52281.1"/>
    </source>
</evidence>
<dbReference type="InterPro" id="IPR018988">
    <property type="entry name" value="DUF2000"/>
</dbReference>
<reference evidence="3" key="1">
    <citation type="submission" date="2016-09" db="EMBL/GenBank/DDBJ databases">
        <title>Complete Genome Sequence of Brevibacterium linens SMQ-1335.</title>
        <authorList>
            <person name="de Melo A.G."/>
            <person name="Labrie S.J."/>
            <person name="Dumaresq J."/>
            <person name="Roberts R.J."/>
            <person name="Tremblay D.M."/>
            <person name="Moineau S."/>
        </authorList>
    </citation>
    <scope>NUCLEOTIDE SEQUENCE [LARGE SCALE GENOMIC DNA]</scope>
    <source>
        <strain evidence="3">SMQ-1335</strain>
    </source>
</reference>
<dbReference type="EMBL" id="CP017150">
    <property type="protein sequence ID" value="AOP52281.1"/>
    <property type="molecule type" value="Genomic_DNA"/>
</dbReference>
<dbReference type="SUPFAM" id="SSF102462">
    <property type="entry name" value="Peptidyl-tRNA hydrolase II"/>
    <property type="match status" value="1"/>
</dbReference>